<keyword evidence="2" id="KW-1185">Reference proteome</keyword>
<sequence>MFEDVPTGLASAVASGARVVGVPRDSELLPDPAWTLVPTLTCVRLDDLFALVGRAH</sequence>
<evidence type="ECO:0000313" key="1">
    <source>
        <dbReference type="EMBL" id="RKR75926.1"/>
    </source>
</evidence>
<name>A0A495IL90_9MICO</name>
<dbReference type="AlphaFoldDB" id="A0A495IL90"/>
<proteinExistence type="predicted"/>
<comment type="caution">
    <text evidence="1">The sequence shown here is derived from an EMBL/GenBank/DDBJ whole genome shotgun (WGS) entry which is preliminary data.</text>
</comment>
<reference evidence="1 2" key="1">
    <citation type="submission" date="2018-10" db="EMBL/GenBank/DDBJ databases">
        <title>Sequencing the genomes of 1000 actinobacteria strains.</title>
        <authorList>
            <person name="Klenk H.-P."/>
        </authorList>
    </citation>
    <scope>NUCLEOTIDE SEQUENCE [LARGE SCALE GENOMIC DNA]</scope>
    <source>
        <strain evidence="1 2">DSM 17894</strain>
    </source>
</reference>
<organism evidence="1 2">
    <name type="scientific">Frondihabitans australicus</name>
    <dbReference type="NCBI Taxonomy" id="386892"/>
    <lineage>
        <taxon>Bacteria</taxon>
        <taxon>Bacillati</taxon>
        <taxon>Actinomycetota</taxon>
        <taxon>Actinomycetes</taxon>
        <taxon>Micrococcales</taxon>
        <taxon>Microbacteriaceae</taxon>
        <taxon>Frondihabitans</taxon>
    </lineage>
</organism>
<evidence type="ECO:0008006" key="3">
    <source>
        <dbReference type="Google" id="ProtNLM"/>
    </source>
</evidence>
<accession>A0A495IL90</accession>
<dbReference type="Proteomes" id="UP000280008">
    <property type="component" value="Unassembled WGS sequence"/>
</dbReference>
<protein>
    <recommendedName>
        <fullName evidence="3">HAD superfamily hydrolase (TIGR01509 family)</fullName>
    </recommendedName>
</protein>
<dbReference type="EMBL" id="RBKS01000001">
    <property type="protein sequence ID" value="RKR75926.1"/>
    <property type="molecule type" value="Genomic_DNA"/>
</dbReference>
<dbReference type="Gene3D" id="3.40.50.1000">
    <property type="entry name" value="HAD superfamily/HAD-like"/>
    <property type="match status" value="1"/>
</dbReference>
<evidence type="ECO:0000313" key="2">
    <source>
        <dbReference type="Proteomes" id="UP000280008"/>
    </source>
</evidence>
<dbReference type="RefSeq" id="WP_170159960.1">
    <property type="nucleotide sequence ID" value="NZ_RBKS01000001.1"/>
</dbReference>
<dbReference type="InterPro" id="IPR023214">
    <property type="entry name" value="HAD_sf"/>
</dbReference>
<gene>
    <name evidence="1" type="ORF">C8E83_3090</name>
</gene>